<organism evidence="2 3">
    <name type="scientific">Pleurodeles waltl</name>
    <name type="common">Iberian ribbed newt</name>
    <dbReference type="NCBI Taxonomy" id="8319"/>
    <lineage>
        <taxon>Eukaryota</taxon>
        <taxon>Metazoa</taxon>
        <taxon>Chordata</taxon>
        <taxon>Craniata</taxon>
        <taxon>Vertebrata</taxon>
        <taxon>Euteleostomi</taxon>
        <taxon>Amphibia</taxon>
        <taxon>Batrachia</taxon>
        <taxon>Caudata</taxon>
        <taxon>Salamandroidea</taxon>
        <taxon>Salamandridae</taxon>
        <taxon>Pleurodelinae</taxon>
        <taxon>Pleurodeles</taxon>
    </lineage>
</organism>
<feature type="region of interest" description="Disordered" evidence="1">
    <location>
        <begin position="30"/>
        <end position="59"/>
    </location>
</feature>
<name>A0AAV7RFF6_PLEWA</name>
<accession>A0AAV7RFF6</accession>
<keyword evidence="3" id="KW-1185">Reference proteome</keyword>
<comment type="caution">
    <text evidence="2">The sequence shown here is derived from an EMBL/GenBank/DDBJ whole genome shotgun (WGS) entry which is preliminary data.</text>
</comment>
<evidence type="ECO:0000313" key="3">
    <source>
        <dbReference type="Proteomes" id="UP001066276"/>
    </source>
</evidence>
<dbReference type="AlphaFoldDB" id="A0AAV7RFF6"/>
<evidence type="ECO:0000256" key="1">
    <source>
        <dbReference type="SAM" id="MobiDB-lite"/>
    </source>
</evidence>
<protein>
    <submittedName>
        <fullName evidence="2">Uncharacterized protein</fullName>
    </submittedName>
</protein>
<evidence type="ECO:0000313" key="2">
    <source>
        <dbReference type="EMBL" id="KAJ1150780.1"/>
    </source>
</evidence>
<reference evidence="2" key="1">
    <citation type="journal article" date="2022" name="bioRxiv">
        <title>Sequencing and chromosome-scale assembly of the giantPleurodeles waltlgenome.</title>
        <authorList>
            <person name="Brown T."/>
            <person name="Elewa A."/>
            <person name="Iarovenko S."/>
            <person name="Subramanian E."/>
            <person name="Araus A.J."/>
            <person name="Petzold A."/>
            <person name="Susuki M."/>
            <person name="Suzuki K.-i.T."/>
            <person name="Hayashi T."/>
            <person name="Toyoda A."/>
            <person name="Oliveira C."/>
            <person name="Osipova E."/>
            <person name="Leigh N.D."/>
            <person name="Simon A."/>
            <person name="Yun M.H."/>
        </authorList>
    </citation>
    <scope>NUCLEOTIDE SEQUENCE</scope>
    <source>
        <strain evidence="2">20211129_DDA</strain>
        <tissue evidence="2">Liver</tissue>
    </source>
</reference>
<gene>
    <name evidence="2" type="ORF">NDU88_003569</name>
</gene>
<dbReference type="Proteomes" id="UP001066276">
    <property type="component" value="Chromosome 5"/>
</dbReference>
<dbReference type="EMBL" id="JANPWB010000009">
    <property type="protein sequence ID" value="KAJ1150780.1"/>
    <property type="molecule type" value="Genomic_DNA"/>
</dbReference>
<sequence>MDHRTGEGSGVALGIGVCAGVGLCGRGNVRKPNTNRECQESKDAANEELMPTAKDTEDQEVQVHLATPLTKEELCYVLSDHHCEKTVVKYGGLPQWIHTSHTKGLQMKK</sequence>
<proteinExistence type="predicted"/>